<dbReference type="Gene3D" id="3.40.50.720">
    <property type="entry name" value="NAD(P)-binding Rossmann-like Domain"/>
    <property type="match status" value="1"/>
</dbReference>
<evidence type="ECO:0000313" key="3">
    <source>
        <dbReference type="EMBL" id="MEX0407300.1"/>
    </source>
</evidence>
<dbReference type="PANTHER" id="PTHR43639">
    <property type="entry name" value="OXIDOREDUCTASE, SHORT-CHAIN DEHYDROGENASE/REDUCTASE FAMILY (AFU_ORTHOLOGUE AFUA_5G02870)"/>
    <property type="match status" value="1"/>
</dbReference>
<name>A0ABV3SP15_9HYPH</name>
<comment type="similarity">
    <text evidence="1">Belongs to the short-chain dehydrogenases/reductases (SDR) family.</text>
</comment>
<dbReference type="InterPro" id="IPR036291">
    <property type="entry name" value="NAD(P)-bd_dom_sf"/>
</dbReference>
<comment type="caution">
    <text evidence="3">The sequence shown here is derived from an EMBL/GenBank/DDBJ whole genome shotgun (WGS) entry which is preliminary data.</text>
</comment>
<dbReference type="CDD" id="cd05233">
    <property type="entry name" value="SDR_c"/>
    <property type="match status" value="1"/>
</dbReference>
<dbReference type="EMBL" id="JBDPGJ010000004">
    <property type="protein sequence ID" value="MEX0407300.1"/>
    <property type="molecule type" value="Genomic_DNA"/>
</dbReference>
<evidence type="ECO:0000256" key="1">
    <source>
        <dbReference type="ARBA" id="ARBA00006484"/>
    </source>
</evidence>
<gene>
    <name evidence="3" type="ORF">ABGN05_16700</name>
</gene>
<protein>
    <submittedName>
        <fullName evidence="3">SDR family oxidoreductase</fullName>
    </submittedName>
</protein>
<evidence type="ECO:0000256" key="2">
    <source>
        <dbReference type="ARBA" id="ARBA00023002"/>
    </source>
</evidence>
<keyword evidence="4" id="KW-1185">Reference proteome</keyword>
<evidence type="ECO:0000313" key="4">
    <source>
        <dbReference type="Proteomes" id="UP001556692"/>
    </source>
</evidence>
<dbReference type="SUPFAM" id="SSF51735">
    <property type="entry name" value="NAD(P)-binding Rossmann-fold domains"/>
    <property type="match status" value="1"/>
</dbReference>
<accession>A0ABV3SP15</accession>
<proteinExistence type="inferred from homology"/>
<keyword evidence="2" id="KW-0560">Oxidoreductase</keyword>
<organism evidence="3 4">
    <name type="scientific">Aquibium pacificus</name>
    <dbReference type="NCBI Taxonomy" id="3153579"/>
    <lineage>
        <taxon>Bacteria</taxon>
        <taxon>Pseudomonadati</taxon>
        <taxon>Pseudomonadota</taxon>
        <taxon>Alphaproteobacteria</taxon>
        <taxon>Hyphomicrobiales</taxon>
        <taxon>Phyllobacteriaceae</taxon>
        <taxon>Aquibium</taxon>
    </lineage>
</organism>
<dbReference type="InterPro" id="IPR002347">
    <property type="entry name" value="SDR_fam"/>
</dbReference>
<sequence>MTGTGFQLTLPVGAAMIIGGTGALGRAIASAFARAGSDIAFTHRRQGPQVDAAVADVAAHGGRVETVGCDLREPGSAAAAIEYAFNKFGHIHSLIYAAGPDIAVRFLSELQADVWKETFDADVHGFFAGVKAAIPIMRRGGGTITAVTTAATRRYPPKDVLSAAPKAAIETVVRAIAREEGRYGIRANAVAPGWIGSGLGARIIDAEHGGNADKLAAAIPLRRLGDADEVAAAVLFLSSQQAAYVSGQVLAVDGGWQV</sequence>
<dbReference type="PRINTS" id="PR00081">
    <property type="entry name" value="GDHRDH"/>
</dbReference>
<reference evidence="3 4" key="1">
    <citation type="submission" date="2024-05" db="EMBL/GenBank/DDBJ databases">
        <authorList>
            <person name="Jiang F."/>
        </authorList>
    </citation>
    <scope>NUCLEOTIDE SEQUENCE [LARGE SCALE GENOMIC DNA]</scope>
    <source>
        <strain evidence="3 4">LZ166</strain>
    </source>
</reference>
<dbReference type="Pfam" id="PF13561">
    <property type="entry name" value="adh_short_C2"/>
    <property type="match status" value="1"/>
</dbReference>
<dbReference type="PANTHER" id="PTHR43639:SF1">
    <property type="entry name" value="SHORT-CHAIN DEHYDROGENASE_REDUCTASE FAMILY PROTEIN"/>
    <property type="match status" value="1"/>
</dbReference>
<dbReference type="RefSeq" id="WP_367955184.1">
    <property type="nucleotide sequence ID" value="NZ_JBDPGJ010000004.1"/>
</dbReference>
<dbReference type="Proteomes" id="UP001556692">
    <property type="component" value="Unassembled WGS sequence"/>
</dbReference>